<dbReference type="KEGG" id="nfn:NFRAN_2865"/>
<organism evidence="1 2">
    <name type="scientific">Candidatus Nitrosocosmicus franklandianus</name>
    <dbReference type="NCBI Taxonomy" id="1798806"/>
    <lineage>
        <taxon>Archaea</taxon>
        <taxon>Nitrososphaerota</taxon>
        <taxon>Nitrososphaeria</taxon>
        <taxon>Nitrososphaerales</taxon>
        <taxon>Nitrososphaeraceae</taxon>
        <taxon>Candidatus Nitrosocosmicus</taxon>
    </lineage>
</organism>
<dbReference type="Proteomes" id="UP000294299">
    <property type="component" value="Chromosome NFRAN"/>
</dbReference>
<evidence type="ECO:0000313" key="1">
    <source>
        <dbReference type="EMBL" id="VFJ15188.1"/>
    </source>
</evidence>
<evidence type="ECO:0000313" key="2">
    <source>
        <dbReference type="Proteomes" id="UP000294299"/>
    </source>
</evidence>
<dbReference type="EMBL" id="LR216287">
    <property type="protein sequence ID" value="VFJ15188.1"/>
    <property type="molecule type" value="Genomic_DNA"/>
</dbReference>
<gene>
    <name evidence="1" type="ORF">NFRAN_2865</name>
</gene>
<reference evidence="1 2" key="1">
    <citation type="submission" date="2019-02" db="EMBL/GenBank/DDBJ databases">
        <authorList>
            <person name="Lehtovirta-Morley E L."/>
        </authorList>
    </citation>
    <scope>NUCLEOTIDE SEQUENCE [LARGE SCALE GENOMIC DNA]</scope>
    <source>
        <strain evidence="1">NFRAN1</strain>
    </source>
</reference>
<accession>A0A484IEL0</accession>
<dbReference type="RefSeq" id="WP_172602333.1">
    <property type="nucleotide sequence ID" value="NZ_LR216287.1"/>
</dbReference>
<proteinExistence type="predicted"/>
<name>A0A484IEL0_9ARCH</name>
<evidence type="ECO:0008006" key="3">
    <source>
        <dbReference type="Google" id="ProtNLM"/>
    </source>
</evidence>
<dbReference type="AlphaFoldDB" id="A0A484IEL0"/>
<dbReference type="OrthoDB" id="13976at2157"/>
<sequence>MMKWFGLVVIVMLVVLGLGAPPSTLAQQEEWKTYISPEHKFTLDYPYQKSGDITFIGGISPSSDVLNTTIGNGFTLEIKPDNGLSDIKPYVEDDLHKYSLSNDTIVQNIHPVTYSNISGYEFVVYDGKGILYIEVFLHHGSDIYKFSTIKYQHDYSRDTFEQILNSLIFFD</sequence>
<keyword evidence="2" id="KW-1185">Reference proteome</keyword>
<protein>
    <recommendedName>
        <fullName evidence="3">PsbP C-terminal domain-containing protein</fullName>
    </recommendedName>
</protein>
<dbReference type="GeneID" id="39421984"/>